<dbReference type="STRING" id="573061.Clocel_1213"/>
<evidence type="ECO:0000313" key="8">
    <source>
        <dbReference type="EMBL" id="ADL50969.1"/>
    </source>
</evidence>
<dbReference type="SUPFAM" id="SSF82771">
    <property type="entry name" value="GIY-YIG endonuclease"/>
    <property type="match status" value="1"/>
</dbReference>
<dbReference type="Pfam" id="PF02151">
    <property type="entry name" value="UVR"/>
    <property type="match status" value="1"/>
</dbReference>
<evidence type="ECO:0000259" key="6">
    <source>
        <dbReference type="PROSITE" id="PS50151"/>
    </source>
</evidence>
<dbReference type="InterPro" id="IPR000305">
    <property type="entry name" value="GIY-YIG_endonuc"/>
</dbReference>
<dbReference type="HOGENOM" id="CLU_014841_4_1_9"/>
<evidence type="ECO:0000256" key="3">
    <source>
        <dbReference type="ARBA" id="ARBA00022769"/>
    </source>
</evidence>
<reference evidence="8 9" key="1">
    <citation type="submission" date="2010-08" db="EMBL/GenBank/DDBJ databases">
        <title>Complete sequence of Clostridium cellulovorans 743B.</title>
        <authorList>
            <consortium name="US DOE Joint Genome Institute"/>
            <person name="Lucas S."/>
            <person name="Copeland A."/>
            <person name="Lapidus A."/>
            <person name="Cheng J.-F."/>
            <person name="Bruce D."/>
            <person name="Goodwin L."/>
            <person name="Pitluck S."/>
            <person name="Chertkov O."/>
            <person name="Detter J.C."/>
            <person name="Han C."/>
            <person name="Tapia R."/>
            <person name="Land M."/>
            <person name="Hauser L."/>
            <person name="Chang Y.-J."/>
            <person name="Jeffries C."/>
            <person name="Kyrpides N."/>
            <person name="Ivanova N."/>
            <person name="Mikhailova N."/>
            <person name="Hemme C.L."/>
            <person name="Woyke T."/>
        </authorList>
    </citation>
    <scope>NUCLEOTIDE SEQUENCE [LARGE SCALE GENOMIC DNA]</scope>
    <source>
        <strain evidence="9">ATCC 35296 / DSM 3052 / OCM 3 / 743B</strain>
    </source>
</reference>
<organism evidence="8 9">
    <name type="scientific">Clostridium cellulovorans (strain ATCC 35296 / DSM 3052 / OCM 3 / 743B)</name>
    <dbReference type="NCBI Taxonomy" id="573061"/>
    <lineage>
        <taxon>Bacteria</taxon>
        <taxon>Bacillati</taxon>
        <taxon>Bacillota</taxon>
        <taxon>Clostridia</taxon>
        <taxon>Eubacteriales</taxon>
        <taxon>Clostridiaceae</taxon>
        <taxon>Clostridium</taxon>
    </lineage>
</organism>
<dbReference type="PROSITE" id="PS50164">
    <property type="entry name" value="GIY_YIG"/>
    <property type="match status" value="1"/>
</dbReference>
<dbReference type="InterPro" id="IPR036876">
    <property type="entry name" value="UVR_dom_sf"/>
</dbReference>
<dbReference type="Proteomes" id="UP000002730">
    <property type="component" value="Chromosome"/>
</dbReference>
<dbReference type="SMART" id="SM00465">
    <property type="entry name" value="GIYc"/>
    <property type="match status" value="1"/>
</dbReference>
<accession>D9SUR4</accession>
<dbReference type="PANTHER" id="PTHR30562:SF1">
    <property type="entry name" value="UVRABC SYSTEM PROTEIN C"/>
    <property type="match status" value="1"/>
</dbReference>
<dbReference type="eggNOG" id="COG0322">
    <property type="taxonomic scope" value="Bacteria"/>
</dbReference>
<dbReference type="Gene3D" id="4.10.860.10">
    <property type="entry name" value="UVR domain"/>
    <property type="match status" value="1"/>
</dbReference>
<dbReference type="InterPro" id="IPR035901">
    <property type="entry name" value="GIY-YIG_endonuc_sf"/>
</dbReference>
<keyword evidence="2" id="KW-0227">DNA damage</keyword>
<proteinExistence type="predicted"/>
<sequence>MNLKEKIKGLPSVPGVYLMKDSLENIIYIGKSKNLKNRVSSYFQNSKNHSSKVIRLVQNLKDFDYIITDTEFEAFILECKLIKEIKPPYNRLMKSPMSYSYIQVALGDNCLDISLKSEAVKDDNCIYFGPYTSRNIVERGILGIKNHLKIACTNNSRKGSACINYSLKLCMGMCMNKVSQNQYIEIYNKILQLLNGSDKSIIEEMNLVMNNAAESFDFETAAKYRDYISSINYILDKKNTVEFMNKNRNIAFIEYLDDSFAKIFLIKGNRIVFSEKFNLNHCHSYELKATIKNNILFYFKEELLQEPWEINKENLDEAQIIHSYIKTKGDSCKYAIISEKALYSKSSLALDKSINKLLYNDYEK</sequence>
<dbReference type="GO" id="GO:0004518">
    <property type="term" value="F:nuclease activity"/>
    <property type="evidence" value="ECO:0007669"/>
    <property type="project" value="UniProtKB-KW"/>
</dbReference>
<dbReference type="PANTHER" id="PTHR30562">
    <property type="entry name" value="UVRC/OXIDOREDUCTASE"/>
    <property type="match status" value="1"/>
</dbReference>
<dbReference type="RefSeq" id="WP_010076173.1">
    <property type="nucleotide sequence ID" value="NC_014393.1"/>
</dbReference>
<evidence type="ECO:0000256" key="5">
    <source>
        <dbReference type="ARBA" id="ARBA00023204"/>
    </source>
</evidence>
<dbReference type="InterPro" id="IPR050066">
    <property type="entry name" value="UvrABC_protein_C"/>
</dbReference>
<keyword evidence="5" id="KW-0234">DNA repair</keyword>
<name>D9SUR4_CLOC7</name>
<dbReference type="GO" id="GO:0006289">
    <property type="term" value="P:nucleotide-excision repair"/>
    <property type="evidence" value="ECO:0007669"/>
    <property type="project" value="InterPro"/>
</dbReference>
<gene>
    <name evidence="8" type="ordered locus">Clocel_1213</name>
</gene>
<evidence type="ECO:0000259" key="7">
    <source>
        <dbReference type="PROSITE" id="PS50164"/>
    </source>
</evidence>
<dbReference type="OrthoDB" id="9804933at2"/>
<keyword evidence="3" id="KW-0228">DNA excision</keyword>
<dbReference type="SUPFAM" id="SSF46600">
    <property type="entry name" value="C-terminal UvrC-binding domain of UvrB"/>
    <property type="match status" value="1"/>
</dbReference>
<dbReference type="GO" id="GO:0009380">
    <property type="term" value="C:excinuclease repair complex"/>
    <property type="evidence" value="ECO:0007669"/>
    <property type="project" value="TreeGrafter"/>
</dbReference>
<dbReference type="AlphaFoldDB" id="D9SUR4"/>
<keyword evidence="4" id="KW-0267">Excision nuclease</keyword>
<dbReference type="InterPro" id="IPR047296">
    <property type="entry name" value="GIY-YIG_UvrC_Cho"/>
</dbReference>
<dbReference type="CDD" id="cd10434">
    <property type="entry name" value="GIY-YIG_UvrC_Cho"/>
    <property type="match status" value="1"/>
</dbReference>
<dbReference type="EMBL" id="CP002160">
    <property type="protein sequence ID" value="ADL50969.1"/>
    <property type="molecule type" value="Genomic_DNA"/>
</dbReference>
<dbReference type="PROSITE" id="PS50151">
    <property type="entry name" value="UVR"/>
    <property type="match status" value="1"/>
</dbReference>
<feature type="domain" description="GIY-YIG" evidence="7">
    <location>
        <begin position="12"/>
        <end position="91"/>
    </location>
</feature>
<dbReference type="KEGG" id="ccb:Clocel_1213"/>
<feature type="domain" description="UVR" evidence="6">
    <location>
        <begin position="199"/>
        <end position="234"/>
    </location>
</feature>
<evidence type="ECO:0000256" key="1">
    <source>
        <dbReference type="ARBA" id="ARBA00022490"/>
    </source>
</evidence>
<dbReference type="Gene3D" id="3.40.1440.10">
    <property type="entry name" value="GIY-YIG endonuclease"/>
    <property type="match status" value="1"/>
</dbReference>
<keyword evidence="1" id="KW-0963">Cytoplasm</keyword>
<evidence type="ECO:0000256" key="2">
    <source>
        <dbReference type="ARBA" id="ARBA00022763"/>
    </source>
</evidence>
<dbReference type="Pfam" id="PF01541">
    <property type="entry name" value="GIY-YIG"/>
    <property type="match status" value="1"/>
</dbReference>
<evidence type="ECO:0000313" key="9">
    <source>
        <dbReference type="Proteomes" id="UP000002730"/>
    </source>
</evidence>
<keyword evidence="9" id="KW-1185">Reference proteome</keyword>
<dbReference type="InterPro" id="IPR001943">
    <property type="entry name" value="UVR_dom"/>
</dbReference>
<protein>
    <submittedName>
        <fullName evidence="8">Excinuclease ABC C subunit domain protein</fullName>
    </submittedName>
</protein>
<dbReference type="FunFam" id="3.40.1440.10:FF:000001">
    <property type="entry name" value="UvrABC system protein C"/>
    <property type="match status" value="1"/>
</dbReference>
<evidence type="ECO:0000256" key="4">
    <source>
        <dbReference type="ARBA" id="ARBA00022881"/>
    </source>
</evidence>